<reference evidence="5 6" key="1">
    <citation type="submission" date="2020-03" db="EMBL/GenBank/DDBJ databases">
        <title>WGS of actinomycetes isolated from Thailand.</title>
        <authorList>
            <person name="Thawai C."/>
        </authorList>
    </citation>
    <scope>NUCLEOTIDE SEQUENCE [LARGE SCALE GENOMIC DNA]</scope>
    <source>
        <strain evidence="5 6">NBRC 13905</strain>
    </source>
</reference>
<dbReference type="EMBL" id="JAATEL010000005">
    <property type="protein sequence ID" value="NJP13987.1"/>
    <property type="molecule type" value="Genomic_DNA"/>
</dbReference>
<evidence type="ECO:0000256" key="3">
    <source>
        <dbReference type="SAM" id="MobiDB-lite"/>
    </source>
</evidence>
<feature type="compositionally biased region" description="Basic residues" evidence="3">
    <location>
        <begin position="205"/>
        <end position="240"/>
    </location>
</feature>
<evidence type="ECO:0000259" key="4">
    <source>
        <dbReference type="Pfam" id="PF13364"/>
    </source>
</evidence>
<gene>
    <name evidence="5" type="ORF">HCJ95_06680</name>
</gene>
<comment type="caution">
    <text evidence="5">The sequence shown here is derived from an EMBL/GenBank/DDBJ whole genome shotgun (WGS) entry which is preliminary data.</text>
</comment>
<name>A0ABX0YPS2_STRTL</name>
<feature type="region of interest" description="Disordered" evidence="3">
    <location>
        <begin position="293"/>
        <end position="316"/>
    </location>
</feature>
<evidence type="ECO:0000256" key="1">
    <source>
        <dbReference type="ARBA" id="ARBA00022801"/>
    </source>
</evidence>
<dbReference type="Gene3D" id="2.60.120.260">
    <property type="entry name" value="Galactose-binding domain-like"/>
    <property type="match status" value="2"/>
</dbReference>
<keyword evidence="1" id="KW-0378">Hydrolase</keyword>
<feature type="domain" description="Beta-galactosidase jelly roll" evidence="4">
    <location>
        <begin position="105"/>
        <end position="198"/>
    </location>
</feature>
<sequence>MAWWDGRPLGPHRLPVPTADQAAWSTWSDTAILTVPAELRGPGPHTVAVLVRRMAHEEDGGASDAFKSARGPTAVTLDGTPPTWRIQGAAGADPVRGPLDTGGLYGERHGWHLPGYPDRSWQPVTLPPTDTRQGVARYRTEFRLSVDPGTDASLDLTFTDDPSRPYRVQIFLNGWKPGQYVDDVGPQHTFVLFVLPNGSSDPMRRQHPGPRRPVRRHRARGPAAAHAHRAGSRLRRRPGRKGSLTGVPPPSTSRRSPDTEGHGPGRDPGHLGGRGRLLMTVANSCATQGHGSLGICPLHRRPPAPSPPKWPRSSVP</sequence>
<evidence type="ECO:0000313" key="6">
    <source>
        <dbReference type="Proteomes" id="UP000635996"/>
    </source>
</evidence>
<evidence type="ECO:0000313" key="5">
    <source>
        <dbReference type="EMBL" id="NJP13987.1"/>
    </source>
</evidence>
<evidence type="ECO:0000256" key="2">
    <source>
        <dbReference type="ARBA" id="ARBA00023295"/>
    </source>
</evidence>
<dbReference type="InterPro" id="IPR025300">
    <property type="entry name" value="BetaGal_jelly_roll_dom"/>
</dbReference>
<keyword evidence="2" id="KW-0326">Glycosidase</keyword>
<protein>
    <recommendedName>
        <fullName evidence="4">Beta-galactosidase jelly roll domain-containing protein</fullName>
    </recommendedName>
</protein>
<dbReference type="Proteomes" id="UP000635996">
    <property type="component" value="Unassembled WGS sequence"/>
</dbReference>
<dbReference type="InterPro" id="IPR008979">
    <property type="entry name" value="Galactose-bd-like_sf"/>
</dbReference>
<keyword evidence="6" id="KW-1185">Reference proteome</keyword>
<dbReference type="Pfam" id="PF13364">
    <property type="entry name" value="BetaGal_ABD2"/>
    <property type="match status" value="1"/>
</dbReference>
<dbReference type="RefSeq" id="WP_168131162.1">
    <property type="nucleotide sequence ID" value="NZ_BMVZ01000007.1"/>
</dbReference>
<feature type="region of interest" description="Disordered" evidence="3">
    <location>
        <begin position="62"/>
        <end position="82"/>
    </location>
</feature>
<feature type="compositionally biased region" description="Basic and acidic residues" evidence="3">
    <location>
        <begin position="255"/>
        <end position="269"/>
    </location>
</feature>
<organism evidence="5 6">
    <name type="scientific">Streptomyces thermoviolaceus subsp. thermoviolaceus</name>
    <dbReference type="NCBI Taxonomy" id="66860"/>
    <lineage>
        <taxon>Bacteria</taxon>
        <taxon>Bacillati</taxon>
        <taxon>Actinomycetota</taxon>
        <taxon>Actinomycetes</taxon>
        <taxon>Kitasatosporales</taxon>
        <taxon>Streptomycetaceae</taxon>
        <taxon>Streptomyces</taxon>
    </lineage>
</organism>
<accession>A0ABX0YPS2</accession>
<feature type="region of interest" description="Disordered" evidence="3">
    <location>
        <begin position="195"/>
        <end position="275"/>
    </location>
</feature>
<dbReference type="SUPFAM" id="SSF49785">
    <property type="entry name" value="Galactose-binding domain-like"/>
    <property type="match status" value="1"/>
</dbReference>
<proteinExistence type="predicted"/>